<dbReference type="EMBL" id="BTRK01000006">
    <property type="protein sequence ID" value="GMR61773.1"/>
    <property type="molecule type" value="Genomic_DNA"/>
</dbReference>
<sequence>RPKHTSSLAQLPAYSTLPRNYGRRLQVSPLQNPRIKQDQMRRLQPRRESISDLTSDSSYVAPAVQSSARRKFSTSSPKN</sequence>
<protein>
    <submittedName>
        <fullName evidence="2">Uncharacterized protein</fullName>
    </submittedName>
</protein>
<feature type="non-terminal residue" evidence="2">
    <location>
        <position position="1"/>
    </location>
</feature>
<organism evidence="2 3">
    <name type="scientific">Pristionchus mayeri</name>
    <dbReference type="NCBI Taxonomy" id="1317129"/>
    <lineage>
        <taxon>Eukaryota</taxon>
        <taxon>Metazoa</taxon>
        <taxon>Ecdysozoa</taxon>
        <taxon>Nematoda</taxon>
        <taxon>Chromadorea</taxon>
        <taxon>Rhabditida</taxon>
        <taxon>Rhabditina</taxon>
        <taxon>Diplogasteromorpha</taxon>
        <taxon>Diplogasteroidea</taxon>
        <taxon>Neodiplogasteridae</taxon>
        <taxon>Pristionchus</taxon>
    </lineage>
</organism>
<reference evidence="3" key="1">
    <citation type="submission" date="2022-10" db="EMBL/GenBank/DDBJ databases">
        <title>Genome assembly of Pristionchus species.</title>
        <authorList>
            <person name="Yoshida K."/>
            <person name="Sommer R.J."/>
        </authorList>
    </citation>
    <scope>NUCLEOTIDE SEQUENCE [LARGE SCALE GENOMIC DNA]</scope>
    <source>
        <strain evidence="3">RS5460</strain>
    </source>
</reference>
<comment type="caution">
    <text evidence="2">The sequence shown here is derived from an EMBL/GenBank/DDBJ whole genome shotgun (WGS) entry which is preliminary data.</text>
</comment>
<feature type="region of interest" description="Disordered" evidence="1">
    <location>
        <begin position="1"/>
        <end position="79"/>
    </location>
</feature>
<feature type="compositionally biased region" description="Basic and acidic residues" evidence="1">
    <location>
        <begin position="35"/>
        <end position="50"/>
    </location>
</feature>
<evidence type="ECO:0000313" key="2">
    <source>
        <dbReference type="EMBL" id="GMR61773.1"/>
    </source>
</evidence>
<proteinExistence type="predicted"/>
<evidence type="ECO:0000313" key="3">
    <source>
        <dbReference type="Proteomes" id="UP001328107"/>
    </source>
</evidence>
<evidence type="ECO:0000256" key="1">
    <source>
        <dbReference type="SAM" id="MobiDB-lite"/>
    </source>
</evidence>
<gene>
    <name evidence="2" type="ORF">PMAYCL1PPCAC_31968</name>
</gene>
<name>A0AAN5DDY3_9BILA</name>
<dbReference type="AlphaFoldDB" id="A0AAN5DDY3"/>
<accession>A0AAN5DDY3</accession>
<dbReference type="Proteomes" id="UP001328107">
    <property type="component" value="Unassembled WGS sequence"/>
</dbReference>
<keyword evidence="3" id="KW-1185">Reference proteome</keyword>
<feature type="non-terminal residue" evidence="2">
    <location>
        <position position="79"/>
    </location>
</feature>